<dbReference type="PROSITE" id="PS50943">
    <property type="entry name" value="HTH_CROC1"/>
    <property type="match status" value="1"/>
</dbReference>
<sequence>MKEEIILQISQRIKEIRKRKKLRIQEVAEKANVSKGLISQIENGRTIPSLLVLIQIIRSMGEDLNSFFEGFDTNSLNKRIFVKKASEYTPFEKEDAQGFLYKRIFTKNFDNSTVDIILLELEEDAQREFVQTQAYEYKYILRGRIEYEFESQSVILEEGDSMLFDGRLKHSPKNIGKGKAQMLVIYFFEEGHPVG</sequence>
<dbReference type="SMART" id="SM00530">
    <property type="entry name" value="HTH_XRE"/>
    <property type="match status" value="1"/>
</dbReference>
<dbReference type="CDD" id="cd00093">
    <property type="entry name" value="HTH_XRE"/>
    <property type="match status" value="1"/>
</dbReference>
<keyword evidence="1" id="KW-0238">DNA-binding</keyword>
<dbReference type="InterPro" id="IPR010982">
    <property type="entry name" value="Lambda_DNA-bd_dom_sf"/>
</dbReference>
<dbReference type="GO" id="GO:0003677">
    <property type="term" value="F:DNA binding"/>
    <property type="evidence" value="ECO:0007669"/>
    <property type="project" value="UniProtKB-KW"/>
</dbReference>
<evidence type="ECO:0000313" key="3">
    <source>
        <dbReference type="EMBL" id="MEN7550158.1"/>
    </source>
</evidence>
<gene>
    <name evidence="3" type="ORF">AAG747_19720</name>
</gene>
<name>A0AAW9SFX7_9BACT</name>
<dbReference type="EMBL" id="JBDKWZ010000012">
    <property type="protein sequence ID" value="MEN7550158.1"/>
    <property type="molecule type" value="Genomic_DNA"/>
</dbReference>
<feature type="domain" description="HTH cro/C1-type" evidence="2">
    <location>
        <begin position="13"/>
        <end position="67"/>
    </location>
</feature>
<dbReference type="PANTHER" id="PTHR46797">
    <property type="entry name" value="HTH-TYPE TRANSCRIPTIONAL REGULATOR"/>
    <property type="match status" value="1"/>
</dbReference>
<dbReference type="PANTHER" id="PTHR46797:SF1">
    <property type="entry name" value="METHYLPHOSPHONATE SYNTHASE"/>
    <property type="match status" value="1"/>
</dbReference>
<proteinExistence type="predicted"/>
<dbReference type="InterPro" id="IPR011051">
    <property type="entry name" value="RmlC_Cupin_sf"/>
</dbReference>
<reference evidence="3 4" key="1">
    <citation type="submission" date="2024-04" db="EMBL/GenBank/DDBJ databases">
        <title>Novel genus in family Flammeovirgaceae.</title>
        <authorList>
            <person name="Nguyen T.H."/>
            <person name="Vuong T.Q."/>
            <person name="Le H."/>
            <person name="Kim S.-G."/>
        </authorList>
    </citation>
    <scope>NUCLEOTIDE SEQUENCE [LARGE SCALE GENOMIC DNA]</scope>
    <source>
        <strain evidence="3 4">JCM 23209</strain>
    </source>
</reference>
<keyword evidence="4" id="KW-1185">Reference proteome</keyword>
<dbReference type="GO" id="GO:0003700">
    <property type="term" value="F:DNA-binding transcription factor activity"/>
    <property type="evidence" value="ECO:0007669"/>
    <property type="project" value="TreeGrafter"/>
</dbReference>
<dbReference type="InterPro" id="IPR013096">
    <property type="entry name" value="Cupin_2"/>
</dbReference>
<dbReference type="GO" id="GO:0005829">
    <property type="term" value="C:cytosol"/>
    <property type="evidence" value="ECO:0007669"/>
    <property type="project" value="TreeGrafter"/>
</dbReference>
<dbReference type="Gene3D" id="1.10.260.40">
    <property type="entry name" value="lambda repressor-like DNA-binding domains"/>
    <property type="match status" value="1"/>
</dbReference>
<dbReference type="RefSeq" id="WP_346822937.1">
    <property type="nucleotide sequence ID" value="NZ_JBDKWZ010000012.1"/>
</dbReference>
<dbReference type="Pfam" id="PF07883">
    <property type="entry name" value="Cupin_2"/>
    <property type="match status" value="1"/>
</dbReference>
<evidence type="ECO:0000313" key="4">
    <source>
        <dbReference type="Proteomes" id="UP001403385"/>
    </source>
</evidence>
<protein>
    <submittedName>
        <fullName evidence="3">XRE family transcriptional regulator</fullName>
    </submittedName>
</protein>
<dbReference type="Pfam" id="PF01381">
    <property type="entry name" value="HTH_3"/>
    <property type="match status" value="1"/>
</dbReference>
<accession>A0AAW9SFX7</accession>
<evidence type="ECO:0000259" key="2">
    <source>
        <dbReference type="PROSITE" id="PS50943"/>
    </source>
</evidence>
<dbReference type="Proteomes" id="UP001403385">
    <property type="component" value="Unassembled WGS sequence"/>
</dbReference>
<organism evidence="3 4">
    <name type="scientific">Rapidithrix thailandica</name>
    <dbReference type="NCBI Taxonomy" id="413964"/>
    <lineage>
        <taxon>Bacteria</taxon>
        <taxon>Pseudomonadati</taxon>
        <taxon>Bacteroidota</taxon>
        <taxon>Cytophagia</taxon>
        <taxon>Cytophagales</taxon>
        <taxon>Flammeovirgaceae</taxon>
        <taxon>Rapidithrix</taxon>
    </lineage>
</organism>
<dbReference type="SUPFAM" id="SSF47413">
    <property type="entry name" value="lambda repressor-like DNA-binding domains"/>
    <property type="match status" value="1"/>
</dbReference>
<comment type="caution">
    <text evidence="3">The sequence shown here is derived from an EMBL/GenBank/DDBJ whole genome shotgun (WGS) entry which is preliminary data.</text>
</comment>
<dbReference type="InterPro" id="IPR014710">
    <property type="entry name" value="RmlC-like_jellyroll"/>
</dbReference>
<dbReference type="SUPFAM" id="SSF51182">
    <property type="entry name" value="RmlC-like cupins"/>
    <property type="match status" value="1"/>
</dbReference>
<dbReference type="AlphaFoldDB" id="A0AAW9SFX7"/>
<dbReference type="CDD" id="cd02209">
    <property type="entry name" value="cupin_XRE_C"/>
    <property type="match status" value="1"/>
</dbReference>
<dbReference type="Gene3D" id="2.60.120.10">
    <property type="entry name" value="Jelly Rolls"/>
    <property type="match status" value="1"/>
</dbReference>
<dbReference type="InterPro" id="IPR001387">
    <property type="entry name" value="Cro/C1-type_HTH"/>
</dbReference>
<evidence type="ECO:0000256" key="1">
    <source>
        <dbReference type="ARBA" id="ARBA00023125"/>
    </source>
</evidence>
<dbReference type="InterPro" id="IPR050807">
    <property type="entry name" value="TransReg_Diox_bact_type"/>
</dbReference>